<dbReference type="AlphaFoldDB" id="A0A650AVH5"/>
<dbReference type="PANTHER" id="PTHR33178">
    <property type="match status" value="1"/>
</dbReference>
<protein>
    <recommendedName>
        <fullName evidence="2">Stress-response A/B barrel domain-containing protein</fullName>
    </recommendedName>
</protein>
<proteinExistence type="evidence at transcript level"/>
<comment type="subunit">
    <text evidence="1">Homodimer.</text>
</comment>
<reference evidence="3" key="1">
    <citation type="journal article" date="2019" name="Environ. Sci. Technol.">
        <title>cDNA Library for Mining Functional Genes in Sedum alfredii Hance Related to Cadmium Tolerance and Characterization of the Roles of a Novel SaCTP2 Gene in Enhancing Cadmium Hyperaccumulation.</title>
        <authorList>
            <person name="Liu M."/>
            <person name="He X."/>
            <person name="Feng T."/>
            <person name="Zhuo R."/>
            <person name="Qiu W."/>
            <person name="Han X."/>
            <person name="Qiao G."/>
            <person name="Zhang D."/>
        </authorList>
    </citation>
    <scope>NUCLEOTIDE SEQUENCE</scope>
</reference>
<dbReference type="SMART" id="SM00886">
    <property type="entry name" value="Dabb"/>
    <property type="match status" value="1"/>
</dbReference>
<dbReference type="EMBL" id="MK044850">
    <property type="protein sequence ID" value="QGP73749.1"/>
    <property type="molecule type" value="mRNA"/>
</dbReference>
<feature type="domain" description="Stress-response A/B barrel" evidence="2">
    <location>
        <begin position="42"/>
        <end position="133"/>
    </location>
</feature>
<dbReference type="SUPFAM" id="SSF54909">
    <property type="entry name" value="Dimeric alpha+beta barrel"/>
    <property type="match status" value="1"/>
</dbReference>
<accession>A0A650AVH5</accession>
<dbReference type="Pfam" id="PF07876">
    <property type="entry name" value="Dabb"/>
    <property type="match status" value="1"/>
</dbReference>
<sequence length="227" mass="25061">MASHLTSKIAFSYQPLPSAFSQPNRCRRVPSSFIRMSSSTTIEHVVLFKIKPQTTPSKLSAMLNGLNSLKSLNQVLHLTAGPIYNTTTDFTHILHSRYSSKSDLSTYASHPDHISVVRESVIPICDDLMAVDWISNSPSLQPIIPPSKYAMRITFLKLKNGLPESDKSEAVKAAKKTFGKVEQSSIGENFSPERAKGFSMAADLREVAAAADLRTSARLRRRWLGLG</sequence>
<dbReference type="PANTHER" id="PTHR33178:SF3">
    <property type="entry name" value="STRESS-RESPONSE A_B BARREL DOMAIN-CONTAINING PROTEIN UP3"/>
    <property type="match status" value="1"/>
</dbReference>
<dbReference type="PROSITE" id="PS51502">
    <property type="entry name" value="S_R_A_B_BARREL"/>
    <property type="match status" value="1"/>
</dbReference>
<dbReference type="InterPro" id="IPR013097">
    <property type="entry name" value="Dabb"/>
</dbReference>
<evidence type="ECO:0000313" key="3">
    <source>
        <dbReference type="EMBL" id="QGP73749.1"/>
    </source>
</evidence>
<evidence type="ECO:0000259" key="2">
    <source>
        <dbReference type="PROSITE" id="PS51502"/>
    </source>
</evidence>
<dbReference type="Gene3D" id="3.30.70.100">
    <property type="match status" value="1"/>
</dbReference>
<dbReference type="InterPro" id="IPR044662">
    <property type="entry name" value="HS1/DABB1-like"/>
</dbReference>
<evidence type="ECO:0000256" key="1">
    <source>
        <dbReference type="ARBA" id="ARBA00011738"/>
    </source>
</evidence>
<name>A0A650AVH5_9MAGN</name>
<gene>
    <name evidence="3" type="primary">CTP1</name>
</gene>
<dbReference type="InterPro" id="IPR011008">
    <property type="entry name" value="Dimeric_a/b-barrel"/>
</dbReference>
<organism evidence="3">
    <name type="scientific">Sedum alfredii</name>
    <dbReference type="NCBI Taxonomy" id="439688"/>
    <lineage>
        <taxon>Eukaryota</taxon>
        <taxon>Viridiplantae</taxon>
        <taxon>Streptophyta</taxon>
        <taxon>Embryophyta</taxon>
        <taxon>Tracheophyta</taxon>
        <taxon>Spermatophyta</taxon>
        <taxon>Magnoliopsida</taxon>
        <taxon>eudicotyledons</taxon>
        <taxon>Gunneridae</taxon>
        <taxon>Pentapetalae</taxon>
        <taxon>Saxifragales</taxon>
        <taxon>Crassulaceae</taxon>
        <taxon>Sedum</taxon>
    </lineage>
</organism>